<comment type="function">
    <text evidence="3">Toxic component of a type II toxin-antitoxin (TA) system.</text>
</comment>
<name>A0A1C3NX17_9ACTN</name>
<dbReference type="GO" id="GO:0016787">
    <property type="term" value="F:hydrolase activity"/>
    <property type="evidence" value="ECO:0007669"/>
    <property type="project" value="UniProtKB-KW"/>
</dbReference>
<dbReference type="Proteomes" id="UP000199013">
    <property type="component" value="Unassembled WGS sequence"/>
</dbReference>
<evidence type="ECO:0000313" key="4">
    <source>
        <dbReference type="EMBL" id="SBW21731.1"/>
    </source>
</evidence>
<keyword evidence="3" id="KW-0255">Endonuclease</keyword>
<evidence type="ECO:0000256" key="2">
    <source>
        <dbReference type="ARBA" id="ARBA00022649"/>
    </source>
</evidence>
<keyword evidence="3" id="KW-0378">Hydrolase</keyword>
<keyword evidence="5" id="KW-1185">Reference proteome</keyword>
<dbReference type="EMBL" id="FLUV01000878">
    <property type="protein sequence ID" value="SBW21731.1"/>
    <property type="molecule type" value="Genomic_DNA"/>
</dbReference>
<keyword evidence="2" id="KW-1277">Toxin-antitoxin system</keyword>
<dbReference type="PANTHER" id="PTHR33988">
    <property type="entry name" value="ENDORIBONUCLEASE MAZF-RELATED"/>
    <property type="match status" value="1"/>
</dbReference>
<sequence length="116" mass="13007">MSRLVRPGQVWFVDLGVPIGSEQAGRRPVVVVGSALHCSFPIGMALVTPCTSVDRELPHHVAIDWRAAGLDRPTWVRTEDMRSVSERRFAARGPLGRLTDTDLAQVRRFIRMMIDE</sequence>
<protein>
    <recommendedName>
        <fullName evidence="3">mRNA interferase</fullName>
        <ecNumber evidence="3">3.1.-.-</ecNumber>
    </recommendedName>
</protein>
<dbReference type="EC" id="3.1.-.-" evidence="3"/>
<dbReference type="InterPro" id="IPR003477">
    <property type="entry name" value="PemK-like"/>
</dbReference>
<proteinExistence type="inferred from homology"/>
<dbReference type="InterPro" id="IPR011067">
    <property type="entry name" value="Plasmid_toxin/cell-grow_inhib"/>
</dbReference>
<reference evidence="5" key="1">
    <citation type="submission" date="2016-02" db="EMBL/GenBank/DDBJ databases">
        <authorList>
            <person name="Wibberg D."/>
        </authorList>
    </citation>
    <scope>NUCLEOTIDE SEQUENCE [LARGE SCALE GENOMIC DNA]</scope>
</reference>
<dbReference type="Gene3D" id="2.30.30.110">
    <property type="match status" value="1"/>
</dbReference>
<dbReference type="GO" id="GO:0004521">
    <property type="term" value="F:RNA endonuclease activity"/>
    <property type="evidence" value="ECO:0007669"/>
    <property type="project" value="TreeGrafter"/>
</dbReference>
<evidence type="ECO:0000256" key="1">
    <source>
        <dbReference type="ARBA" id="ARBA00007521"/>
    </source>
</evidence>
<accession>A0A1C3NX17</accession>
<dbReference type="Pfam" id="PF02452">
    <property type="entry name" value="PemK_toxin"/>
    <property type="match status" value="1"/>
</dbReference>
<comment type="similarity">
    <text evidence="1 3">Belongs to the PemK/MazF family.</text>
</comment>
<organism evidence="4 5">
    <name type="scientific">Candidatus Protofrankia californiensis</name>
    <dbReference type="NCBI Taxonomy" id="1839754"/>
    <lineage>
        <taxon>Bacteria</taxon>
        <taxon>Bacillati</taxon>
        <taxon>Actinomycetota</taxon>
        <taxon>Actinomycetes</taxon>
        <taxon>Frankiales</taxon>
        <taxon>Frankiaceae</taxon>
        <taxon>Protofrankia</taxon>
    </lineage>
</organism>
<dbReference type="SUPFAM" id="SSF50118">
    <property type="entry name" value="Cell growth inhibitor/plasmid maintenance toxic component"/>
    <property type="match status" value="1"/>
</dbReference>
<dbReference type="AlphaFoldDB" id="A0A1C3NX17"/>
<gene>
    <name evidence="4" type="ORF">FDG2_2104</name>
</gene>
<dbReference type="GO" id="GO:0003677">
    <property type="term" value="F:DNA binding"/>
    <property type="evidence" value="ECO:0007669"/>
    <property type="project" value="InterPro"/>
</dbReference>
<dbReference type="GO" id="GO:0016075">
    <property type="term" value="P:rRNA catabolic process"/>
    <property type="evidence" value="ECO:0007669"/>
    <property type="project" value="TreeGrafter"/>
</dbReference>
<dbReference type="PANTHER" id="PTHR33988:SF2">
    <property type="entry name" value="ENDORIBONUCLEASE MAZF"/>
    <property type="match status" value="1"/>
</dbReference>
<evidence type="ECO:0000313" key="5">
    <source>
        <dbReference type="Proteomes" id="UP000199013"/>
    </source>
</evidence>
<evidence type="ECO:0000256" key="3">
    <source>
        <dbReference type="PIRNR" id="PIRNR033490"/>
    </source>
</evidence>
<keyword evidence="3" id="KW-0540">Nuclease</keyword>
<dbReference type="GO" id="GO:0006402">
    <property type="term" value="P:mRNA catabolic process"/>
    <property type="evidence" value="ECO:0007669"/>
    <property type="project" value="TreeGrafter"/>
</dbReference>
<dbReference type="PIRSF" id="PIRSF033490">
    <property type="entry name" value="MazF"/>
    <property type="match status" value="1"/>
</dbReference>